<proteinExistence type="predicted"/>
<dbReference type="Pfam" id="PF07584">
    <property type="entry name" value="BatA"/>
    <property type="match status" value="1"/>
</dbReference>
<gene>
    <name evidence="4" type="ORF">CLV93_103277</name>
    <name evidence="3" type="ORF">JCM18694_36480</name>
</gene>
<sequence>MTFLYPTYFWALFLILIPIIIHIFKFRRYTTVYFSNVRALSQLKKEKKQQKHLKELLILASRILAIAFLVTAFAHPFIPPKNASTDTNLNKAGIYIDNSFSMLAGSEGNNLLEQAKQEALNLANAYPADTKFALVTNDLSLQNQRLLDRSMLINRISAVEATPARPPLSQIIRVLSRRLKSEKNASPNSVYLFSDFQKNIADIGRIKADTSLSLNIDLLKAQQSDNLLVDSVWFAVPGRIKGTAETLYARVRNNGAQELADVPMRYIENDSLRAVTSFDLKPNQEKTVSLKFTARSAGIKNAQVELTDYPVTYDNTLYIGFRVTGRIKALVIHGNEEGTKYLSALLKTDSLVHYQEVSWQQVRTGEFSKQQIVFLTQLPEVSSGLTASLAQFIRQGGTVVFFPAKNGDLESYNRFINEMQGNPFSTTADTTSMRIAKLDVTNPLFQDVFSGPHPDGDLPEVKIHLPSQTVQTRVLPILTLANGNLLLSESQPGKGKFFLFTLPSSQENRAFFTNALFVPLIYKMVLNSVQGSPLYYTIGQNKVIDLPFPGNGNTQSEMQLKGVGNSFDWLPTIQPLPGNRFQMKTDAVTQAGNYELTSGNGTLPLAFNYDRKESAPDCYNADQLREQLQQTGFQKVHFITASKTELSAHFDVVHNGRQLWRLFLVLAIMALLAEVLIIRFWK</sequence>
<comment type="caution">
    <text evidence="4">The sequence shown here is derived from an EMBL/GenBank/DDBJ whole genome shotgun (WGS) entry which is preliminary data.</text>
</comment>
<reference evidence="4 5" key="1">
    <citation type="submission" date="2018-03" db="EMBL/GenBank/DDBJ databases">
        <title>Genomic Encyclopedia of Archaeal and Bacterial Type Strains, Phase II (KMG-II): from individual species to whole genera.</title>
        <authorList>
            <person name="Goeker M."/>
        </authorList>
    </citation>
    <scope>NUCLEOTIDE SEQUENCE [LARGE SCALE GENOMIC DNA]</scope>
    <source>
        <strain evidence="4 5">DSM 27267</strain>
    </source>
</reference>
<protein>
    <submittedName>
        <fullName evidence="4">Putative membrane protein (TIGR02226 family)</fullName>
    </submittedName>
</protein>
<dbReference type="PANTHER" id="PTHR37464">
    <property type="entry name" value="BLL2463 PROTEIN"/>
    <property type="match status" value="1"/>
</dbReference>
<dbReference type="RefSeq" id="WP_106541687.1">
    <property type="nucleotide sequence ID" value="NZ_BLAU01000001.1"/>
</dbReference>
<evidence type="ECO:0000313" key="6">
    <source>
        <dbReference type="Proteomes" id="UP000396862"/>
    </source>
</evidence>
<reference evidence="3 6" key="2">
    <citation type="submission" date="2019-10" db="EMBL/GenBank/DDBJ databases">
        <title>Prolixibacter strains distinguished by the presence of nitrate reductase genes were adept at nitrate-dependent anaerobic corrosion of metallic iron and carbon steel.</title>
        <authorList>
            <person name="Iino T."/>
            <person name="Shono N."/>
            <person name="Ito K."/>
            <person name="Nakamura R."/>
            <person name="Sueoka K."/>
            <person name="Harayama S."/>
            <person name="Ohkuma M."/>
        </authorList>
    </citation>
    <scope>NUCLEOTIDE SEQUENCE [LARGE SCALE GENOMIC DNA]</scope>
    <source>
        <strain evidence="3 6">MIC1-1</strain>
    </source>
</reference>
<dbReference type="SUPFAM" id="SSF53300">
    <property type="entry name" value="vWA-like"/>
    <property type="match status" value="1"/>
</dbReference>
<evidence type="ECO:0000256" key="1">
    <source>
        <dbReference type="SAM" id="Phobius"/>
    </source>
</evidence>
<dbReference type="Gene3D" id="3.40.50.410">
    <property type="entry name" value="von Willebrand factor, type A domain"/>
    <property type="match status" value="1"/>
</dbReference>
<dbReference type="EMBL" id="BLAU01000001">
    <property type="protein sequence ID" value="GET23402.1"/>
    <property type="molecule type" value="Genomic_DNA"/>
</dbReference>
<dbReference type="OrthoDB" id="9810200at2"/>
<evidence type="ECO:0000259" key="2">
    <source>
        <dbReference type="Pfam" id="PF07584"/>
    </source>
</evidence>
<evidence type="ECO:0000313" key="3">
    <source>
        <dbReference type="EMBL" id="GET23402.1"/>
    </source>
</evidence>
<dbReference type="Proteomes" id="UP000240621">
    <property type="component" value="Unassembled WGS sequence"/>
</dbReference>
<keyword evidence="6" id="KW-1185">Reference proteome</keyword>
<feature type="transmembrane region" description="Helical" evidence="1">
    <location>
        <begin position="6"/>
        <end position="24"/>
    </location>
</feature>
<accession>A0A2P8CFV1</accession>
<dbReference type="Proteomes" id="UP000396862">
    <property type="component" value="Unassembled WGS sequence"/>
</dbReference>
<evidence type="ECO:0000313" key="4">
    <source>
        <dbReference type="EMBL" id="PSK83861.1"/>
    </source>
</evidence>
<dbReference type="InterPro" id="IPR024163">
    <property type="entry name" value="Aerotolerance_reg_N"/>
</dbReference>
<keyword evidence="1" id="KW-0472">Membrane</keyword>
<dbReference type="AlphaFoldDB" id="A0A2P8CFV1"/>
<dbReference type="SUPFAM" id="SSF52317">
    <property type="entry name" value="Class I glutamine amidotransferase-like"/>
    <property type="match status" value="1"/>
</dbReference>
<dbReference type="InterPro" id="IPR036465">
    <property type="entry name" value="vWFA_dom_sf"/>
</dbReference>
<name>A0A2P8CFV1_9BACT</name>
<feature type="domain" description="Aerotolerance regulator N-terminal" evidence="2">
    <location>
        <begin position="1"/>
        <end position="76"/>
    </location>
</feature>
<feature type="transmembrane region" description="Helical" evidence="1">
    <location>
        <begin position="56"/>
        <end position="78"/>
    </location>
</feature>
<dbReference type="EMBL" id="PYGC01000003">
    <property type="protein sequence ID" value="PSK83861.1"/>
    <property type="molecule type" value="Genomic_DNA"/>
</dbReference>
<dbReference type="NCBIfam" id="TIGR02226">
    <property type="entry name" value="two_anch"/>
    <property type="match status" value="1"/>
</dbReference>
<keyword evidence="1" id="KW-0812">Transmembrane</keyword>
<evidence type="ECO:0000313" key="5">
    <source>
        <dbReference type="Proteomes" id="UP000240621"/>
    </source>
</evidence>
<dbReference type="PANTHER" id="PTHR37464:SF1">
    <property type="entry name" value="BLL2463 PROTEIN"/>
    <property type="match status" value="1"/>
</dbReference>
<dbReference type="InterPro" id="IPR029062">
    <property type="entry name" value="Class_I_gatase-like"/>
</dbReference>
<organism evidence="4 5">
    <name type="scientific">Prolixibacter denitrificans</name>
    <dbReference type="NCBI Taxonomy" id="1541063"/>
    <lineage>
        <taxon>Bacteria</taxon>
        <taxon>Pseudomonadati</taxon>
        <taxon>Bacteroidota</taxon>
        <taxon>Bacteroidia</taxon>
        <taxon>Marinilabiliales</taxon>
        <taxon>Prolixibacteraceae</taxon>
        <taxon>Prolixibacter</taxon>
    </lineage>
</organism>
<feature type="transmembrane region" description="Helical" evidence="1">
    <location>
        <begin position="659"/>
        <end position="681"/>
    </location>
</feature>
<dbReference type="InterPro" id="IPR011933">
    <property type="entry name" value="Double_TM_dom"/>
</dbReference>
<keyword evidence="1" id="KW-1133">Transmembrane helix</keyword>